<dbReference type="AlphaFoldDB" id="A0A368U9S1"/>
<comment type="caution">
    <text evidence="1">The sequence shown here is derived from an EMBL/GenBank/DDBJ whole genome shotgun (WGS) entry which is preliminary data.</text>
</comment>
<protein>
    <submittedName>
        <fullName evidence="1">Uncharacterized protein</fullName>
    </submittedName>
</protein>
<gene>
    <name evidence="1" type="ORF">DU506_00460</name>
</gene>
<keyword evidence="2" id="KW-1185">Reference proteome</keyword>
<evidence type="ECO:0000313" key="2">
    <source>
        <dbReference type="Proteomes" id="UP000253204"/>
    </source>
</evidence>
<reference evidence="1 2" key="1">
    <citation type="submission" date="2018-07" db="EMBL/GenBank/DDBJ databases">
        <title>Halomonas rutogse sp. nov., isolated from Lake TangqianCo on Tibetan Plateau.</title>
        <authorList>
            <person name="Lu H."/>
            <person name="Xing P."/>
            <person name="Wu Q."/>
        </authorList>
    </citation>
    <scope>NUCLEOTIDE SEQUENCE [LARGE SCALE GENOMIC DNA]</scope>
    <source>
        <strain evidence="1 2">TQ8S</strain>
    </source>
</reference>
<dbReference type="Proteomes" id="UP000253204">
    <property type="component" value="Unassembled WGS sequence"/>
</dbReference>
<sequence length="233" mass="26222">MQASPAPKTSRWKLPAIFVTRDDAPATWWNARAFGLSDAAMRDRERDWQSPLLGAYHGYVAGGGQEGIAVTLRVNGHAVCLLESAVMDTLDRLLEAPASQAINHSEKLVAWHEYGHCLYDALANAQGQRPPQSLGVATDDRYPVELFADAYALTSLWQHHRLDALNLLIDTRNRGLTLRGDTTHWTVPALTAWRDHLARGDDPRPEATLYHWVTTHDWLALRDAQLQERRQPH</sequence>
<proteinExistence type="predicted"/>
<organism evidence="1 2">
    <name type="scientific">Vreelandella rituensis</name>
    <dbReference type="NCBI Taxonomy" id="2282306"/>
    <lineage>
        <taxon>Bacteria</taxon>
        <taxon>Pseudomonadati</taxon>
        <taxon>Pseudomonadota</taxon>
        <taxon>Gammaproteobacteria</taxon>
        <taxon>Oceanospirillales</taxon>
        <taxon>Halomonadaceae</taxon>
        <taxon>Vreelandella</taxon>
    </lineage>
</organism>
<dbReference type="EMBL" id="QPIJ01000001">
    <property type="protein sequence ID" value="RCV93661.1"/>
    <property type="molecule type" value="Genomic_DNA"/>
</dbReference>
<evidence type="ECO:0000313" key="1">
    <source>
        <dbReference type="EMBL" id="RCV93661.1"/>
    </source>
</evidence>
<name>A0A368U9S1_9GAMM</name>
<accession>A0A368U9S1</accession>